<keyword evidence="1" id="KW-0812">Transmembrane</keyword>
<evidence type="ECO:0000313" key="2">
    <source>
        <dbReference type="EMBL" id="CAG6688802.1"/>
    </source>
</evidence>
<accession>A0A8D8X9K1</accession>
<name>A0A8D8X9K1_9HEMI</name>
<protein>
    <submittedName>
        <fullName evidence="2">Uncharacterized protein</fullName>
    </submittedName>
</protein>
<keyword evidence="1" id="KW-0472">Membrane</keyword>
<dbReference type="EMBL" id="HBUF01288901">
    <property type="protein sequence ID" value="CAG6688802.1"/>
    <property type="molecule type" value="Transcribed_RNA"/>
</dbReference>
<dbReference type="AlphaFoldDB" id="A0A8D8X9K1"/>
<sequence>MESDNLSQIVLFVLFLFSYFLQSILYSHLFVSSNDRCIQFNLILILFNVCVEDSVTKLISVLIPNHMNELAHNPVLGSDVYHSNRYNANAQACKYGAYNHTKQLQSKEYFKVWCLCLVYKRNFNLVREASVCQVLDTVHFVLNGPLFLRYW</sequence>
<feature type="transmembrane region" description="Helical" evidence="1">
    <location>
        <begin position="6"/>
        <end position="26"/>
    </location>
</feature>
<keyword evidence="1" id="KW-1133">Transmembrane helix</keyword>
<proteinExistence type="predicted"/>
<reference evidence="2" key="1">
    <citation type="submission" date="2021-05" db="EMBL/GenBank/DDBJ databases">
        <authorList>
            <person name="Alioto T."/>
            <person name="Alioto T."/>
            <person name="Gomez Garrido J."/>
        </authorList>
    </citation>
    <scope>NUCLEOTIDE SEQUENCE</scope>
</reference>
<evidence type="ECO:0000256" key="1">
    <source>
        <dbReference type="SAM" id="Phobius"/>
    </source>
</evidence>
<organism evidence="2">
    <name type="scientific">Cacopsylla melanoneura</name>
    <dbReference type="NCBI Taxonomy" id="428564"/>
    <lineage>
        <taxon>Eukaryota</taxon>
        <taxon>Metazoa</taxon>
        <taxon>Ecdysozoa</taxon>
        <taxon>Arthropoda</taxon>
        <taxon>Hexapoda</taxon>
        <taxon>Insecta</taxon>
        <taxon>Pterygota</taxon>
        <taxon>Neoptera</taxon>
        <taxon>Paraneoptera</taxon>
        <taxon>Hemiptera</taxon>
        <taxon>Sternorrhyncha</taxon>
        <taxon>Psylloidea</taxon>
        <taxon>Psyllidae</taxon>
        <taxon>Psyllinae</taxon>
        <taxon>Cacopsylla</taxon>
    </lineage>
</organism>